<gene>
    <name evidence="3" type="ORF">Tco_0890742</name>
</gene>
<dbReference type="Proteomes" id="UP001151760">
    <property type="component" value="Unassembled WGS sequence"/>
</dbReference>
<comment type="caution">
    <text evidence="3">The sequence shown here is derived from an EMBL/GenBank/DDBJ whole genome shotgun (WGS) entry which is preliminary data.</text>
</comment>
<keyword evidence="4" id="KW-1185">Reference proteome</keyword>
<comment type="subcellular location">
    <subcellularLocation>
        <location evidence="1">Nucleus</location>
    </subcellularLocation>
</comment>
<reference evidence="3" key="1">
    <citation type="journal article" date="2022" name="Int. J. Mol. Sci.">
        <title>Draft Genome of Tanacetum Coccineum: Genomic Comparison of Closely Related Tanacetum-Family Plants.</title>
        <authorList>
            <person name="Yamashiro T."/>
            <person name="Shiraishi A."/>
            <person name="Nakayama K."/>
            <person name="Satake H."/>
        </authorList>
    </citation>
    <scope>NUCLEOTIDE SEQUENCE</scope>
</reference>
<organism evidence="3 4">
    <name type="scientific">Tanacetum coccineum</name>
    <dbReference type="NCBI Taxonomy" id="301880"/>
    <lineage>
        <taxon>Eukaryota</taxon>
        <taxon>Viridiplantae</taxon>
        <taxon>Streptophyta</taxon>
        <taxon>Embryophyta</taxon>
        <taxon>Tracheophyta</taxon>
        <taxon>Spermatophyta</taxon>
        <taxon>Magnoliopsida</taxon>
        <taxon>eudicotyledons</taxon>
        <taxon>Gunneridae</taxon>
        <taxon>Pentapetalae</taxon>
        <taxon>asterids</taxon>
        <taxon>campanulids</taxon>
        <taxon>Asterales</taxon>
        <taxon>Asteraceae</taxon>
        <taxon>Asteroideae</taxon>
        <taxon>Anthemideae</taxon>
        <taxon>Anthemidinae</taxon>
        <taxon>Tanacetum</taxon>
    </lineage>
</organism>
<evidence type="ECO:0000256" key="2">
    <source>
        <dbReference type="ARBA" id="ARBA00023242"/>
    </source>
</evidence>
<dbReference type="EMBL" id="BQNB010013835">
    <property type="protein sequence ID" value="GJT20805.1"/>
    <property type="molecule type" value="Genomic_DNA"/>
</dbReference>
<accession>A0ABQ5C0Y5</accession>
<evidence type="ECO:0000313" key="3">
    <source>
        <dbReference type="EMBL" id="GJT20805.1"/>
    </source>
</evidence>
<keyword evidence="2" id="KW-0539">Nucleus</keyword>
<name>A0ABQ5C0Y5_9ASTR</name>
<dbReference type="PANTHER" id="PTHR16171">
    <property type="entry name" value="DNA REPAIR PROTEIN COMPLEMENTING XP-G CELLS-RELATED"/>
    <property type="match status" value="1"/>
</dbReference>
<dbReference type="InterPro" id="IPR036279">
    <property type="entry name" value="5-3_exonuclease_C_sf"/>
</dbReference>
<dbReference type="SUPFAM" id="SSF47807">
    <property type="entry name" value="5' to 3' exonuclease, C-terminal subdomain"/>
    <property type="match status" value="1"/>
</dbReference>
<evidence type="ECO:0000313" key="4">
    <source>
        <dbReference type="Proteomes" id="UP001151760"/>
    </source>
</evidence>
<dbReference type="PANTHER" id="PTHR16171:SF7">
    <property type="entry name" value="DNA REPAIR PROTEIN RAD2"/>
    <property type="match status" value="1"/>
</dbReference>
<protein>
    <submittedName>
        <fullName evidence="3">DNA repair protein UVH3 isoform X1</fullName>
    </submittedName>
</protein>
<proteinExistence type="predicted"/>
<reference evidence="3" key="2">
    <citation type="submission" date="2022-01" db="EMBL/GenBank/DDBJ databases">
        <authorList>
            <person name="Yamashiro T."/>
            <person name="Shiraishi A."/>
            <person name="Satake H."/>
            <person name="Nakayama K."/>
        </authorList>
    </citation>
    <scope>NUCLEOTIDE SEQUENCE</scope>
</reference>
<sequence length="194" mass="21819">MVYSIDSYVQVWEWWVVGGKCVGAEQAMKTLLRLWLMERGSMMLGLVTSCIGTKFTSQFGDQIAGGLGFVTETKHDNILILEKCGKNWRIPAMFPSDVVISAYASSQVDKSTEPFSWGKPDLFVLRKLCYEKFGWGSQKADELLQPVLKEYNKHEVPLALKIRSALWGVQSLPSQKSAQGKVRPFTGLRIELLP</sequence>
<evidence type="ECO:0000256" key="1">
    <source>
        <dbReference type="ARBA" id="ARBA00004123"/>
    </source>
</evidence>